<proteinExistence type="predicted"/>
<evidence type="ECO:0000259" key="1">
    <source>
        <dbReference type="PROSITE" id="PS51671"/>
    </source>
</evidence>
<name>A0A382E2X8_9ZZZZ</name>
<dbReference type="InterPro" id="IPR002912">
    <property type="entry name" value="ACT_dom"/>
</dbReference>
<dbReference type="AlphaFoldDB" id="A0A382E2X8"/>
<accession>A0A382E2X8</accession>
<dbReference type="SUPFAM" id="SSF55021">
    <property type="entry name" value="ACT-like"/>
    <property type="match status" value="1"/>
</dbReference>
<reference evidence="2" key="1">
    <citation type="submission" date="2018-05" db="EMBL/GenBank/DDBJ databases">
        <authorList>
            <person name="Lanie J.A."/>
            <person name="Ng W.-L."/>
            <person name="Kazmierczak K.M."/>
            <person name="Andrzejewski T.M."/>
            <person name="Davidsen T.M."/>
            <person name="Wayne K.J."/>
            <person name="Tettelin H."/>
            <person name="Glass J.I."/>
            <person name="Rusch D."/>
            <person name="Podicherti R."/>
            <person name="Tsui H.-C.T."/>
            <person name="Winkler M.E."/>
        </authorList>
    </citation>
    <scope>NUCLEOTIDE SEQUENCE</scope>
</reference>
<sequence length="146" mass="16015">CDEPTNGTGHFSSELAKHPNVVGTHHIGASTQQAQNATVEETIRVIDAFREGNVINCVNIAKERVGSSTLTIRHYDKVGVLAEVFAILRKEELNVETMENKIFEGSKAALAIIDVSGNVSENALTQLREIDHIIHVQLSNRELCLD</sequence>
<organism evidence="2">
    <name type="scientific">marine metagenome</name>
    <dbReference type="NCBI Taxonomy" id="408172"/>
    <lineage>
        <taxon>unclassified sequences</taxon>
        <taxon>metagenomes</taxon>
        <taxon>ecological metagenomes</taxon>
    </lineage>
</organism>
<dbReference type="EMBL" id="UINC01042339">
    <property type="protein sequence ID" value="SVB44835.1"/>
    <property type="molecule type" value="Genomic_DNA"/>
</dbReference>
<protein>
    <recommendedName>
        <fullName evidence="1">ACT domain-containing protein</fullName>
    </recommendedName>
</protein>
<dbReference type="CDD" id="cd04879">
    <property type="entry name" value="ACT_3PGDH-like"/>
    <property type="match status" value="1"/>
</dbReference>
<dbReference type="PROSITE" id="PS51671">
    <property type="entry name" value="ACT"/>
    <property type="match status" value="1"/>
</dbReference>
<gene>
    <name evidence="2" type="ORF">METZ01_LOCUS197689</name>
</gene>
<feature type="non-terminal residue" evidence="2">
    <location>
        <position position="1"/>
    </location>
</feature>
<dbReference type="InterPro" id="IPR045865">
    <property type="entry name" value="ACT-like_dom_sf"/>
</dbReference>
<dbReference type="Gene3D" id="3.40.50.720">
    <property type="entry name" value="NAD(P)-binding Rossmann-like Domain"/>
    <property type="match status" value="2"/>
</dbReference>
<dbReference type="Gene3D" id="3.30.70.260">
    <property type="match status" value="1"/>
</dbReference>
<feature type="domain" description="ACT" evidence="1">
    <location>
        <begin position="69"/>
        <end position="141"/>
    </location>
</feature>
<evidence type="ECO:0000313" key="2">
    <source>
        <dbReference type="EMBL" id="SVB44835.1"/>
    </source>
</evidence>